<evidence type="ECO:0000313" key="1">
    <source>
        <dbReference type="EMBL" id="OMO82665.1"/>
    </source>
</evidence>
<reference evidence="1 2" key="1">
    <citation type="submission" date="2013-09" db="EMBL/GenBank/DDBJ databases">
        <title>Corchorus capsularis genome sequencing.</title>
        <authorList>
            <person name="Alam M."/>
            <person name="Haque M.S."/>
            <person name="Islam M.S."/>
            <person name="Emdad E.M."/>
            <person name="Islam M.M."/>
            <person name="Ahmed B."/>
            <person name="Halim A."/>
            <person name="Hossen Q.M.M."/>
            <person name="Hossain M.Z."/>
            <person name="Ahmed R."/>
            <person name="Khan M.M."/>
            <person name="Islam R."/>
            <person name="Rashid M.M."/>
            <person name="Khan S.A."/>
            <person name="Rahman M.S."/>
            <person name="Alam M."/>
        </authorList>
    </citation>
    <scope>NUCLEOTIDE SEQUENCE [LARGE SCALE GENOMIC DNA]</scope>
    <source>
        <strain evidence="2">cv. CVL-1</strain>
        <tissue evidence="1">Whole seedling</tissue>
    </source>
</reference>
<comment type="caution">
    <text evidence="1">The sequence shown here is derived from an EMBL/GenBank/DDBJ whole genome shotgun (WGS) entry which is preliminary data.</text>
</comment>
<organism evidence="1 2">
    <name type="scientific">Corchorus capsularis</name>
    <name type="common">Jute</name>
    <dbReference type="NCBI Taxonomy" id="210143"/>
    <lineage>
        <taxon>Eukaryota</taxon>
        <taxon>Viridiplantae</taxon>
        <taxon>Streptophyta</taxon>
        <taxon>Embryophyta</taxon>
        <taxon>Tracheophyta</taxon>
        <taxon>Spermatophyta</taxon>
        <taxon>Magnoliopsida</taxon>
        <taxon>eudicotyledons</taxon>
        <taxon>Gunneridae</taxon>
        <taxon>Pentapetalae</taxon>
        <taxon>rosids</taxon>
        <taxon>malvids</taxon>
        <taxon>Malvales</taxon>
        <taxon>Malvaceae</taxon>
        <taxon>Grewioideae</taxon>
        <taxon>Apeibeae</taxon>
        <taxon>Corchorus</taxon>
    </lineage>
</organism>
<sequence>MGFEADVKAELAEEKAKLPTREFVQNKAEGFLKVAARLCLLPASGLGFFSRSHILCG</sequence>
<gene>
    <name evidence="1" type="ORF">CCACVL1_11831</name>
</gene>
<dbReference type="AlphaFoldDB" id="A0A1R3IJB4"/>
<name>A0A1R3IJB4_COCAP</name>
<evidence type="ECO:0000313" key="2">
    <source>
        <dbReference type="Proteomes" id="UP000188268"/>
    </source>
</evidence>
<proteinExistence type="predicted"/>
<dbReference type="Proteomes" id="UP000188268">
    <property type="component" value="Unassembled WGS sequence"/>
</dbReference>
<accession>A0A1R3IJB4</accession>
<keyword evidence="2" id="KW-1185">Reference proteome</keyword>
<dbReference type="EMBL" id="AWWV01009973">
    <property type="protein sequence ID" value="OMO82665.1"/>
    <property type="molecule type" value="Genomic_DNA"/>
</dbReference>
<dbReference type="Gramene" id="OMO82665">
    <property type="protein sequence ID" value="OMO82665"/>
    <property type="gene ID" value="CCACVL1_11831"/>
</dbReference>
<protein>
    <submittedName>
        <fullName evidence="1">Uncharacterized protein</fullName>
    </submittedName>
</protein>